<dbReference type="Gene3D" id="1.25.40.10">
    <property type="entry name" value="Tetratricopeptide repeat domain"/>
    <property type="match status" value="1"/>
</dbReference>
<evidence type="ECO:0000259" key="11">
    <source>
        <dbReference type="Pfam" id="PF07219"/>
    </source>
</evidence>
<evidence type="ECO:0000256" key="4">
    <source>
        <dbReference type="ARBA" id="ARBA00022475"/>
    </source>
</evidence>
<accession>A0A4R6U555</accession>
<keyword evidence="6 10" id="KW-0812">Transmembrane</keyword>
<keyword evidence="4" id="KW-1003">Cell membrane</keyword>
<evidence type="ECO:0000256" key="1">
    <source>
        <dbReference type="ARBA" id="ARBA00002962"/>
    </source>
</evidence>
<dbReference type="NCBIfam" id="TIGR00540">
    <property type="entry name" value="TPR_hemY_coli"/>
    <property type="match status" value="1"/>
</dbReference>
<dbReference type="InterPro" id="IPR010817">
    <property type="entry name" value="HemY_N"/>
</dbReference>
<comment type="pathway">
    <text evidence="3">Porphyrin-containing compound metabolism; protoheme biosynthesis.</text>
</comment>
<evidence type="ECO:0000256" key="3">
    <source>
        <dbReference type="ARBA" id="ARBA00004744"/>
    </source>
</evidence>
<comment type="caution">
    <text evidence="12">The sequence shown here is derived from an EMBL/GenBank/DDBJ whole genome shotgun (WGS) entry which is preliminary data.</text>
</comment>
<evidence type="ECO:0000256" key="10">
    <source>
        <dbReference type="SAM" id="Phobius"/>
    </source>
</evidence>
<proteinExistence type="predicted"/>
<feature type="transmembrane region" description="Helical" evidence="10">
    <location>
        <begin position="41"/>
        <end position="59"/>
    </location>
</feature>
<evidence type="ECO:0000256" key="5">
    <source>
        <dbReference type="ARBA" id="ARBA00022519"/>
    </source>
</evidence>
<keyword evidence="9" id="KW-0627">Porphyrin biosynthesis</keyword>
<protein>
    <submittedName>
        <fullName evidence="12">HemY protein</fullName>
    </submittedName>
</protein>
<comment type="function">
    <text evidence="1">Involved in a late step of protoheme IX synthesis.</text>
</comment>
<gene>
    <name evidence="12" type="ORF">DFR43_1128</name>
</gene>
<sequence>MRTVFWFLFLAALAVALALLVGDNAATVTVFWHPWRLDMSLNLVLFAIVAGFALMYLTLRGLALLRGLPQQAQRWRAHQQERAVYVSLLDAVTYQLAGRFVRAQAAARHALQVLEGLPADGGMPRRAQWLVLARLLQAESAQALGNPAQRDQAIEALVAVQDADAAAAREGAMLRAAAWAIKGRDAAAARQWLEQLPQGAARRIQAVRLRLKLAQLEHNARDAIDMVRLLTKHKAFSPAVADSLLKGLLSDALQQAHDLDQLSAVWRSLDARERQEPRLALQFLQRWQALEPVTPPDSAVSPADAADEAGADPQVTAAPLDKPVTEALEAVWQGYAGLSDRQRRACLLLLEAYLPRLDAPWLPRIEAAQQAQPTDAGLQYLAGQAFMQRQLWGKAARLLAQATSGLHDAELRRRAWCSLAQLAEQRGDEQAAQQAWKRAAQS</sequence>
<evidence type="ECO:0000313" key="13">
    <source>
        <dbReference type="Proteomes" id="UP000295510"/>
    </source>
</evidence>
<evidence type="ECO:0000256" key="6">
    <source>
        <dbReference type="ARBA" id="ARBA00022692"/>
    </source>
</evidence>
<dbReference type="RefSeq" id="WP_133598256.1">
    <property type="nucleotide sequence ID" value="NZ_SNYL01000012.1"/>
</dbReference>
<keyword evidence="5" id="KW-0997">Cell inner membrane</keyword>
<dbReference type="GO" id="GO:0005886">
    <property type="term" value="C:plasma membrane"/>
    <property type="evidence" value="ECO:0007669"/>
    <property type="project" value="UniProtKB-SubCell"/>
</dbReference>
<keyword evidence="8 10" id="KW-0472">Membrane</keyword>
<name>A0A4R6U555_9BURK</name>
<comment type="subcellular location">
    <subcellularLocation>
        <location evidence="2">Cell inner membrane</location>
        <topology evidence="2">Multi-pass membrane protein</topology>
    </subcellularLocation>
</comment>
<evidence type="ECO:0000256" key="2">
    <source>
        <dbReference type="ARBA" id="ARBA00004429"/>
    </source>
</evidence>
<dbReference type="EMBL" id="SNYL01000012">
    <property type="protein sequence ID" value="TDQ41331.1"/>
    <property type="molecule type" value="Genomic_DNA"/>
</dbReference>
<dbReference type="OrthoDB" id="9151794at2"/>
<dbReference type="InterPro" id="IPR005254">
    <property type="entry name" value="Heme_biosyn_assoc_TPR_pro"/>
</dbReference>
<evidence type="ECO:0000256" key="7">
    <source>
        <dbReference type="ARBA" id="ARBA00022989"/>
    </source>
</evidence>
<evidence type="ECO:0000256" key="8">
    <source>
        <dbReference type="ARBA" id="ARBA00023136"/>
    </source>
</evidence>
<evidence type="ECO:0000313" key="12">
    <source>
        <dbReference type="EMBL" id="TDQ41331.1"/>
    </source>
</evidence>
<reference evidence="12 13" key="1">
    <citation type="submission" date="2019-03" db="EMBL/GenBank/DDBJ databases">
        <title>Genomic Encyclopedia of Type Strains, Phase IV (KMG-IV): sequencing the most valuable type-strain genomes for metagenomic binning, comparative biology and taxonomic classification.</title>
        <authorList>
            <person name="Goeker M."/>
        </authorList>
    </citation>
    <scope>NUCLEOTIDE SEQUENCE [LARGE SCALE GENOMIC DNA]</scope>
    <source>
        <strain evidence="12 13">DSM 19605</strain>
    </source>
</reference>
<organism evidence="12 13">
    <name type="scientific">Tepidicella xavieri</name>
    <dbReference type="NCBI Taxonomy" id="360241"/>
    <lineage>
        <taxon>Bacteria</taxon>
        <taxon>Pseudomonadati</taxon>
        <taxon>Pseudomonadota</taxon>
        <taxon>Betaproteobacteria</taxon>
        <taxon>Burkholderiales</taxon>
        <taxon>Tepidicella</taxon>
    </lineage>
</organism>
<dbReference type="AlphaFoldDB" id="A0A4R6U555"/>
<evidence type="ECO:0000256" key="9">
    <source>
        <dbReference type="ARBA" id="ARBA00023244"/>
    </source>
</evidence>
<keyword evidence="7 10" id="KW-1133">Transmembrane helix</keyword>
<feature type="domain" description="HemY N-terminal" evidence="11">
    <location>
        <begin position="27"/>
        <end position="116"/>
    </location>
</feature>
<dbReference type="GO" id="GO:0006779">
    <property type="term" value="P:porphyrin-containing compound biosynthetic process"/>
    <property type="evidence" value="ECO:0007669"/>
    <property type="project" value="UniProtKB-KW"/>
</dbReference>
<dbReference type="Pfam" id="PF07219">
    <property type="entry name" value="HemY_N"/>
    <property type="match status" value="1"/>
</dbReference>
<keyword evidence="13" id="KW-1185">Reference proteome</keyword>
<dbReference type="InterPro" id="IPR011990">
    <property type="entry name" value="TPR-like_helical_dom_sf"/>
</dbReference>
<dbReference type="GO" id="GO:0042168">
    <property type="term" value="P:heme metabolic process"/>
    <property type="evidence" value="ECO:0007669"/>
    <property type="project" value="InterPro"/>
</dbReference>
<dbReference type="Proteomes" id="UP000295510">
    <property type="component" value="Unassembled WGS sequence"/>
</dbReference>
<dbReference type="UniPathway" id="UPA00252"/>